<feature type="compositionally biased region" description="Low complexity" evidence="2">
    <location>
        <begin position="198"/>
        <end position="209"/>
    </location>
</feature>
<accession>A0A8S3SBN6</accession>
<dbReference type="OrthoDB" id="6145212at2759"/>
<proteinExistence type="predicted"/>
<feature type="compositionally biased region" description="Basic and acidic residues" evidence="2">
    <location>
        <begin position="568"/>
        <end position="578"/>
    </location>
</feature>
<evidence type="ECO:0000313" key="5">
    <source>
        <dbReference type="Proteomes" id="UP000683360"/>
    </source>
</evidence>
<keyword evidence="1" id="KW-0175">Coiled coil</keyword>
<evidence type="ECO:0000256" key="1">
    <source>
        <dbReference type="SAM" id="Coils"/>
    </source>
</evidence>
<feature type="region of interest" description="Disordered" evidence="2">
    <location>
        <begin position="562"/>
        <end position="581"/>
    </location>
</feature>
<dbReference type="InterPro" id="IPR008042">
    <property type="entry name" value="Retrotrans_Pao"/>
</dbReference>
<feature type="coiled-coil region" evidence="1">
    <location>
        <begin position="20"/>
        <end position="51"/>
    </location>
</feature>
<feature type="region of interest" description="Disordered" evidence="2">
    <location>
        <begin position="151"/>
        <end position="211"/>
    </location>
</feature>
<dbReference type="EMBL" id="CAJPWZ010001457">
    <property type="protein sequence ID" value="CAG2215860.1"/>
    <property type="molecule type" value="Genomic_DNA"/>
</dbReference>
<dbReference type="InterPro" id="IPR040676">
    <property type="entry name" value="DUF5641"/>
</dbReference>
<sequence>MDTPDEVETKRLRTLTVRAMENYKEKVKAYHAKLLEKRQAVEASLAYLEEQTGDIQILGQVRETLVEVLNHYYELCKEFCEYLAPQNTEQSNSELLVQKSVFQTIAKVVDLAIKFIDEQTSHSTKIATENSSTAHLVKEDEPQLTIRKESPVHHSSLHGSLHDQGNSSHKIQGHKSHSSSSHKAKGSDGGRSSNYTHSHSSQGSRSSKSILLDKTARAEAAKAKLKFIEEEEKLVRKQNELELEVQKQRSELKSNLNILKHKREIAEAEAELTAVKEILDEENAIDSNWKDRGLNLPESSASEIVKSYVTNQRPKVYEPVEATKLNPRIPEFVPSTILQREFKTFQPQQNVHLSESPGIIDLTKYIMKKDLLISRLSTFDDKPERYCSWKNSFNNILRELDATDSEQLDLLNRYLGPQSKRHAASLRVANSHNENQAVVKIWQRLDERYGAPESIAAALKDRLDKFNKINNTEYDKLYELYDLLAEVESIKENDIYRTVLSFYDSSYGVNAIVGKLPNFIQTKWMDRASRYKTQHSVMYPPFSTFVEFLHSMAVRMNDPSLKIQQSDSGRDKKVERKYAGKRTPGQTVLKTTIEKQNTSANLNLKCIIHENGKHNLADCKVFVEKPLEEKRQLIRKNGICFKCLNGKHLAKDCKANIKCEKCGKTAHCTAFHFERETLQNNGGERQIDNIPQDQVSTKCTEICKDSGETTFQGKSCAKTLLVKVYPEGKPEVSVTTYAIIDDQSNRSLACSTFIDYFNETTEPVEYSLASCSGKTVQHGRRTTGYILESLDGTTQLKCPSLIECNEIPISKREIATPAIARHYKHLQDIEQFIPELDRNAEVMLLIGRDVTAAHHILDQRIGKDNEPYAQRLRLGWAIIGETCLGLVHTSDTITVNKTTVLPNGRETNLKPCEYGFRVKDEEPDIGSTVFKQTREDDTLGLSQEDKEFLIVMDKEFHTSENGRLSAPLPFRRDRPKLQNNYHQARQRAENLSRSFKRDSTKQQHFVEFMKKIFVNNHAEAVTPARKERKFGISQSLEFITQRSNQNQNDGLVSGDSPEEIVSLIKRTQERLITGGKIRLHKIVSNNSEVVKSFETKDLAESITKIDFNSESTCLQRSLGLCWNVVKDIFTYQLSKEEKPFTKRGLLSVINGIFDPLGFIAPVILGGRLIMRKNVQNSSLDWDDPLPDDLLSDWQRWKQSLQDLETLEIGRPFTSQSLNDSTEYTFHKSECTSFDIVSPDEDQEVCPIAVESMKTLISPIQTLGVDRFERFSKWSSLVRAISLLKRKIVSSYRSKVDTKDTRTCVDIRKEAETLVLRETQLQYYSNETDCLKSANQFWKQWNLQYLHNLQTRSKWPSENRNLQIGDFVLMIDVSLPRNQWPTGIIDEVFPSKDGLVRKVSVRVIKNGEPVTYSRPVTQLVHLMSD</sequence>
<name>A0A8S3SBN6_MYTED</name>
<evidence type="ECO:0000259" key="3">
    <source>
        <dbReference type="Pfam" id="PF18701"/>
    </source>
</evidence>
<feature type="domain" description="DUF5641" evidence="3">
    <location>
        <begin position="1332"/>
        <end position="1421"/>
    </location>
</feature>
<feature type="compositionally biased region" description="Basic residues" evidence="2">
    <location>
        <begin position="171"/>
        <end position="184"/>
    </location>
</feature>
<evidence type="ECO:0000256" key="2">
    <source>
        <dbReference type="SAM" id="MobiDB-lite"/>
    </source>
</evidence>
<dbReference type="Proteomes" id="UP000683360">
    <property type="component" value="Unassembled WGS sequence"/>
</dbReference>
<dbReference type="PANTHER" id="PTHR47331:SF6">
    <property type="entry name" value="DOUBLECORTIN DOMAIN-CONTAINING PROTEIN"/>
    <property type="match status" value="1"/>
</dbReference>
<feature type="coiled-coil region" evidence="1">
    <location>
        <begin position="211"/>
        <end position="285"/>
    </location>
</feature>
<organism evidence="4 5">
    <name type="scientific">Mytilus edulis</name>
    <name type="common">Blue mussel</name>
    <dbReference type="NCBI Taxonomy" id="6550"/>
    <lineage>
        <taxon>Eukaryota</taxon>
        <taxon>Metazoa</taxon>
        <taxon>Spiralia</taxon>
        <taxon>Lophotrochozoa</taxon>
        <taxon>Mollusca</taxon>
        <taxon>Bivalvia</taxon>
        <taxon>Autobranchia</taxon>
        <taxon>Pteriomorphia</taxon>
        <taxon>Mytilida</taxon>
        <taxon>Mytiloidea</taxon>
        <taxon>Mytilidae</taxon>
        <taxon>Mytilinae</taxon>
        <taxon>Mytilus</taxon>
    </lineage>
</organism>
<dbReference type="Pfam" id="PF18701">
    <property type="entry name" value="DUF5641"/>
    <property type="match status" value="1"/>
</dbReference>
<comment type="caution">
    <text evidence="4">The sequence shown here is derived from an EMBL/GenBank/DDBJ whole genome shotgun (WGS) entry which is preliminary data.</text>
</comment>
<protein>
    <recommendedName>
        <fullName evidence="3">DUF5641 domain-containing protein</fullName>
    </recommendedName>
</protein>
<dbReference type="Pfam" id="PF05380">
    <property type="entry name" value="Peptidase_A17"/>
    <property type="match status" value="1"/>
</dbReference>
<gene>
    <name evidence="4" type="ORF">MEDL_29603</name>
</gene>
<dbReference type="PANTHER" id="PTHR47331">
    <property type="entry name" value="PHD-TYPE DOMAIN-CONTAINING PROTEIN"/>
    <property type="match status" value="1"/>
</dbReference>
<keyword evidence="5" id="KW-1185">Reference proteome</keyword>
<reference evidence="4" key="1">
    <citation type="submission" date="2021-03" db="EMBL/GenBank/DDBJ databases">
        <authorList>
            <person name="Bekaert M."/>
        </authorList>
    </citation>
    <scope>NUCLEOTIDE SEQUENCE</scope>
</reference>
<evidence type="ECO:0000313" key="4">
    <source>
        <dbReference type="EMBL" id="CAG2215860.1"/>
    </source>
</evidence>